<dbReference type="InterPro" id="IPR001841">
    <property type="entry name" value="Znf_RING"/>
</dbReference>
<dbReference type="PROSITE" id="PS00518">
    <property type="entry name" value="ZF_RING_1"/>
    <property type="match status" value="1"/>
</dbReference>
<dbReference type="RefSeq" id="XP_026292690.2">
    <property type="nucleotide sequence ID" value="XM_026436905.2"/>
</dbReference>
<keyword evidence="2 4" id="KW-0863">Zinc-finger</keyword>
<dbReference type="Proteomes" id="UP000504606">
    <property type="component" value="Unplaced"/>
</dbReference>
<dbReference type="InterPro" id="IPR013083">
    <property type="entry name" value="Znf_RING/FYVE/PHD"/>
</dbReference>
<evidence type="ECO:0000256" key="4">
    <source>
        <dbReference type="PROSITE-ProRule" id="PRU00175"/>
    </source>
</evidence>
<dbReference type="GO" id="GO:0008270">
    <property type="term" value="F:zinc ion binding"/>
    <property type="evidence" value="ECO:0007669"/>
    <property type="project" value="UniProtKB-KW"/>
</dbReference>
<evidence type="ECO:0000256" key="5">
    <source>
        <dbReference type="SAM" id="MobiDB-lite"/>
    </source>
</evidence>
<proteinExistence type="predicted"/>
<gene>
    <name evidence="8" type="primary">LOC113217063</name>
</gene>
<evidence type="ECO:0000313" key="7">
    <source>
        <dbReference type="Proteomes" id="UP000504606"/>
    </source>
</evidence>
<dbReference type="GO" id="GO:0016567">
    <property type="term" value="P:protein ubiquitination"/>
    <property type="evidence" value="ECO:0007669"/>
    <property type="project" value="TreeGrafter"/>
</dbReference>
<evidence type="ECO:0000313" key="8">
    <source>
        <dbReference type="RefSeq" id="XP_026292690.2"/>
    </source>
</evidence>
<dbReference type="PANTHER" id="PTHR22791">
    <property type="entry name" value="RING-TYPE DOMAIN-CONTAINING PROTEIN"/>
    <property type="match status" value="1"/>
</dbReference>
<dbReference type="InterPro" id="IPR032675">
    <property type="entry name" value="LRR_dom_sf"/>
</dbReference>
<protein>
    <submittedName>
        <fullName evidence="8">Uncharacterized protein LOC113217063</fullName>
    </submittedName>
</protein>
<organism evidence="7 8">
    <name type="scientific">Frankliniella occidentalis</name>
    <name type="common">Western flower thrips</name>
    <name type="synonym">Euthrips occidentalis</name>
    <dbReference type="NCBI Taxonomy" id="133901"/>
    <lineage>
        <taxon>Eukaryota</taxon>
        <taxon>Metazoa</taxon>
        <taxon>Ecdysozoa</taxon>
        <taxon>Arthropoda</taxon>
        <taxon>Hexapoda</taxon>
        <taxon>Insecta</taxon>
        <taxon>Pterygota</taxon>
        <taxon>Neoptera</taxon>
        <taxon>Paraneoptera</taxon>
        <taxon>Thysanoptera</taxon>
        <taxon>Terebrantia</taxon>
        <taxon>Thripoidea</taxon>
        <taxon>Thripidae</taxon>
        <taxon>Frankliniella</taxon>
    </lineage>
</organism>
<dbReference type="OrthoDB" id="6105938at2759"/>
<dbReference type="KEGG" id="foc:113217063"/>
<dbReference type="SMART" id="SM00184">
    <property type="entry name" value="RING"/>
    <property type="match status" value="1"/>
</dbReference>
<dbReference type="InterPro" id="IPR051435">
    <property type="entry name" value="RING_finger_E3_ubiq-ligases"/>
</dbReference>
<feature type="region of interest" description="Disordered" evidence="5">
    <location>
        <begin position="114"/>
        <end position="135"/>
    </location>
</feature>
<evidence type="ECO:0000259" key="6">
    <source>
        <dbReference type="PROSITE" id="PS50089"/>
    </source>
</evidence>
<dbReference type="GeneID" id="113217063"/>
<dbReference type="PROSITE" id="PS50089">
    <property type="entry name" value="ZF_RING_2"/>
    <property type="match status" value="1"/>
</dbReference>
<dbReference type="Pfam" id="PF14634">
    <property type="entry name" value="zf-RING_5"/>
    <property type="match status" value="1"/>
</dbReference>
<evidence type="ECO:0000256" key="1">
    <source>
        <dbReference type="ARBA" id="ARBA00022723"/>
    </source>
</evidence>
<reference evidence="8" key="1">
    <citation type="submission" date="2025-08" db="UniProtKB">
        <authorList>
            <consortium name="RefSeq"/>
        </authorList>
    </citation>
    <scope>IDENTIFICATION</scope>
    <source>
        <tissue evidence="8">Whole organism</tissue>
    </source>
</reference>
<name>A0A6J1TM23_FRAOC</name>
<dbReference type="Gene3D" id="3.30.40.10">
    <property type="entry name" value="Zinc/RING finger domain, C3HC4 (zinc finger)"/>
    <property type="match status" value="1"/>
</dbReference>
<accession>A0A6J1TM23</accession>
<sequence>MVSLVSVRYNNHLSSSKERRFGLASSCHPLLDSSIIICSTKMSNHQDTELQCDICFSQYDLKSHRPKVLFCGHTLCKECVQKPALGRKCPTCRKDIVADPRSLPDNNLAIRIIERDNGANPGKRRRLEDPKSQQLQQLQRGVDAGKNLAQRLIKVFPETTKVLTRQRNTSIEHLRKMEEALANYEQEGAEDPTPKQMQLVAQLEDSVRLLTSSKCSVTVAEQGGASWKAAVEFGELDQMFRLSLLQLRASGQLQKVDAVVKPPTLSILSIETFDLDESGNLRVDEILNNGPRWRNVRTLRKLRGQKTEKLLRVLAPHLEELEISDVASVSQLEEVRKMKSLKRLLVICRQDCDDYPDLPSQLEELSIWFPSERQLRCVQTMASLRSLYMDFYYGNTVSFHPPLHGGLLWLGVNLNVPQKDTILSLIRASAPSLLELRIEADYKSVDSDNHFPDLGPFLAACGLRALRRIVLKRTSFDDESLCLEVGDCLLQRRTVQDFLPSVEVVCDKCH</sequence>
<dbReference type="InterPro" id="IPR017907">
    <property type="entry name" value="Znf_RING_CS"/>
</dbReference>
<dbReference type="PANTHER" id="PTHR22791:SF34">
    <property type="entry name" value="RING-TYPE DOMAIN-CONTAINING PROTEIN"/>
    <property type="match status" value="1"/>
</dbReference>
<dbReference type="Gene3D" id="3.80.10.10">
    <property type="entry name" value="Ribonuclease Inhibitor"/>
    <property type="match status" value="1"/>
</dbReference>
<dbReference type="SUPFAM" id="SSF52058">
    <property type="entry name" value="L domain-like"/>
    <property type="match status" value="1"/>
</dbReference>
<keyword evidence="3" id="KW-0862">Zinc</keyword>
<dbReference type="SUPFAM" id="SSF57850">
    <property type="entry name" value="RING/U-box"/>
    <property type="match status" value="1"/>
</dbReference>
<dbReference type="AlphaFoldDB" id="A0A6J1TM23"/>
<keyword evidence="7" id="KW-1185">Reference proteome</keyword>
<dbReference type="GO" id="GO:0061630">
    <property type="term" value="F:ubiquitin protein ligase activity"/>
    <property type="evidence" value="ECO:0007669"/>
    <property type="project" value="TreeGrafter"/>
</dbReference>
<feature type="domain" description="RING-type" evidence="6">
    <location>
        <begin position="52"/>
        <end position="93"/>
    </location>
</feature>
<evidence type="ECO:0000256" key="2">
    <source>
        <dbReference type="ARBA" id="ARBA00022771"/>
    </source>
</evidence>
<evidence type="ECO:0000256" key="3">
    <source>
        <dbReference type="ARBA" id="ARBA00022833"/>
    </source>
</evidence>
<keyword evidence="1" id="KW-0479">Metal-binding</keyword>